<dbReference type="PANTHER" id="PTHR36264:SF5">
    <property type="entry name" value="SET DOMAIN-CONTAINING PROTEIN"/>
    <property type="match status" value="1"/>
</dbReference>
<reference evidence="1" key="1">
    <citation type="journal article" date="2023" name="Plant J.">
        <title>Genome sequences and population genomics provide insights into the demographic history, inbreeding, and mutation load of two 'living fossil' tree species of Dipteronia.</title>
        <authorList>
            <person name="Feng Y."/>
            <person name="Comes H.P."/>
            <person name="Chen J."/>
            <person name="Zhu S."/>
            <person name="Lu R."/>
            <person name="Zhang X."/>
            <person name="Li P."/>
            <person name="Qiu J."/>
            <person name="Olsen K.M."/>
            <person name="Qiu Y."/>
        </authorList>
    </citation>
    <scope>NUCLEOTIDE SEQUENCE</scope>
    <source>
        <strain evidence="1">NBL</strain>
    </source>
</reference>
<name>A0AAD9ZPI9_9ROSI</name>
<gene>
    <name evidence="1" type="ORF">Dsin_027785</name>
</gene>
<evidence type="ECO:0008006" key="3">
    <source>
        <dbReference type="Google" id="ProtNLM"/>
    </source>
</evidence>
<proteinExistence type="predicted"/>
<dbReference type="PANTHER" id="PTHR36264">
    <property type="entry name" value="SET DOMAIN-CONTAINING PROTEIN"/>
    <property type="match status" value="1"/>
</dbReference>
<dbReference type="EMBL" id="JANJYJ010000009">
    <property type="protein sequence ID" value="KAK3188224.1"/>
    <property type="molecule type" value="Genomic_DNA"/>
</dbReference>
<keyword evidence="2" id="KW-1185">Reference proteome</keyword>
<protein>
    <recommendedName>
        <fullName evidence="3">TF-B3 domain-containing protein</fullName>
    </recommendedName>
</protein>
<organism evidence="1 2">
    <name type="scientific">Dipteronia sinensis</name>
    <dbReference type="NCBI Taxonomy" id="43782"/>
    <lineage>
        <taxon>Eukaryota</taxon>
        <taxon>Viridiplantae</taxon>
        <taxon>Streptophyta</taxon>
        <taxon>Embryophyta</taxon>
        <taxon>Tracheophyta</taxon>
        <taxon>Spermatophyta</taxon>
        <taxon>Magnoliopsida</taxon>
        <taxon>eudicotyledons</taxon>
        <taxon>Gunneridae</taxon>
        <taxon>Pentapetalae</taxon>
        <taxon>rosids</taxon>
        <taxon>malvids</taxon>
        <taxon>Sapindales</taxon>
        <taxon>Sapindaceae</taxon>
        <taxon>Hippocastanoideae</taxon>
        <taxon>Acereae</taxon>
        <taxon>Dipteronia</taxon>
    </lineage>
</organism>
<dbReference type="Proteomes" id="UP001281410">
    <property type="component" value="Unassembled WGS sequence"/>
</dbReference>
<evidence type="ECO:0000313" key="2">
    <source>
        <dbReference type="Proteomes" id="UP001281410"/>
    </source>
</evidence>
<comment type="caution">
    <text evidence="1">The sequence shown here is derived from an EMBL/GenBank/DDBJ whole genome shotgun (WGS) entry which is preliminary data.</text>
</comment>
<sequence>MYTTMKKTFFYEFLPSKEAEEAAKARGVPYRVTRTLIEIRDINPPPKIDQNNRWKIKKFVTAGEVMNGKLMLTHQVAFEYIFRYLSMEICEHVIAGYKSYVIIVDYTDENNPKKLQGQSLFFQGGGNDTYILGWMELVRSRAVCPGDEIGLFCDKSTGTFGFKVLRRGGNGSDNPIQVD</sequence>
<evidence type="ECO:0000313" key="1">
    <source>
        <dbReference type="EMBL" id="KAK3188224.1"/>
    </source>
</evidence>
<accession>A0AAD9ZPI9</accession>
<dbReference type="AlphaFoldDB" id="A0AAD9ZPI9"/>